<dbReference type="InterPro" id="IPR037701">
    <property type="entry name" value="Pom152"/>
</dbReference>
<feature type="region of interest" description="Disordered" evidence="1">
    <location>
        <begin position="1"/>
        <end position="55"/>
    </location>
</feature>
<dbReference type="Pfam" id="PF24527">
    <property type="entry name" value="Ig-like_Pom152_9"/>
    <property type="match status" value="1"/>
</dbReference>
<protein>
    <submittedName>
        <fullName evidence="8">Uncharacterized protein</fullName>
    </submittedName>
</protein>
<feature type="domain" description="Nucleoporin POM152 first Ig-like" evidence="6">
    <location>
        <begin position="228"/>
        <end position="344"/>
    </location>
</feature>
<feature type="domain" description="Nucleoporin POM152 immunoglobulin-like" evidence="3">
    <location>
        <begin position="907"/>
        <end position="976"/>
    </location>
</feature>
<proteinExistence type="predicted"/>
<dbReference type="Pfam" id="PF24519">
    <property type="entry name" value="Ig-like_Pom152_1"/>
    <property type="match status" value="1"/>
</dbReference>
<dbReference type="InterPro" id="IPR056540">
    <property type="entry name" value="TMD_POM152"/>
</dbReference>
<gene>
    <name evidence="8" type="ORF">B0I71DRAFT_130457</name>
</gene>
<dbReference type="Pfam" id="PF23664">
    <property type="entry name" value="Ig_Pom152"/>
    <property type="match status" value="2"/>
</dbReference>
<accession>A0A371C901</accession>
<dbReference type="VEuPathDB" id="FungiDB:YALI0_D26752g"/>
<feature type="domain" description="Nucleoporin POM152 immunoglobulin-like" evidence="3">
    <location>
        <begin position="586"/>
        <end position="684"/>
    </location>
</feature>
<keyword evidence="2" id="KW-0472">Membrane</keyword>
<evidence type="ECO:0000259" key="4">
    <source>
        <dbReference type="Pfam" id="PF24097"/>
    </source>
</evidence>
<dbReference type="Pfam" id="PF24312">
    <property type="entry name" value="Ig-like_POM152"/>
    <property type="match status" value="3"/>
</dbReference>
<dbReference type="GO" id="GO:0070762">
    <property type="term" value="C:nuclear pore transmembrane ring"/>
    <property type="evidence" value="ECO:0007669"/>
    <property type="project" value="TreeGrafter"/>
</dbReference>
<sequence length="1287" mass="142571">MANLNGAGRTTSSPGFSRRFDRRDLLNTSRDGNTAPPINSVRDSTAYPDTRRSSGVAKPIKTFHATQKPWRQEKITVPPKSEPLIPETYMSAANQRWAAVSLFLLFLASKITYLLTPVSPGEQFGLLFKFFALDLVLLWTLPLFRIPWLTFGPVVTTLLSFAFLGFDMGIVYYREGLVFALGLGSAVWRTVNDKELSFSGLKIKVASLQDASSHLIGEHIVQILPKSTALINPMDQPFCLTGDSAQTITIPVRLNATGLSSLELKYIDFDNLEEKSFNFTKNQLVKFRGRSDYVRSLDYKLKDADKKKLFYVELPVDKTGLYRLGKVVDDSNNAVRTYMKDVIVGACPGAKLRQSNDSLHLGSNRCIGGTEQPNLVVTGVPPLRIKYSKEVEGQSSVFSVQSVQPRHFVSPIASGDVNRYVWKSGADLSWAVPHEVPIHLDARLSQTGKWVYTVDEVEDGLGNIINYTAIAKGKDEEWRTRRQLTHEFFVHPRPQVSFRTCSAEKRARLAGDHVSLDLKVQAEEDLVLTIKHTDEYGKSEVFNATVPRGQQSIPVSKAGIYELEAVQGKYCAGDIVESSECHVYVPPKPSLSVEFTDIQDQCAGPVGATAELAFTGQPPFHAVYRTVRDGQVIDTQKITTHRLRHQLKFKPQSAGTYTYEIVSFSDAIYKQPQDTSFTKKQTIRVLAGALFDKSIARQRFVCSGESVDLPVTLRGVPPFTLEYEIVHGSSRRVPHTIKDIKDQKHVISTSGLSQGGQYTISLVAVTDSHGCRSLLDEQDIRVEVRRQRPSAGFLPISGDYDVAVPQGSPVKLPVTLNGDGPWNLEYEYIEGEKRERHRVQVGDANGFFTVSRPGHYRLVSVRDAHCPGEITHDAIFSLTWIARPAVKIVKAGNTEAKDGVLSRAPICEGDQDSVEIALEGSPPFTVLYRVTGPGGKTKDHEIQVATPFANVRVETNAPGEYEYFFMGVLDSNYYDRKWLADVGAGDDVAFSDSRLRQLVKARPTAKFVDKGRVYRACQGIADSADGIPIKLTGEAPFSLTVSIRVDSSGHTEKVTYNNVGADFELKSQLYSRLGLGKHTVQIYQVVDARGCRQSNFGADQRVTVHVADTPTITAVEERTDFCVGERISYSLTGIPPFDVTYDFNGNVRESTSGTLFRRLAAEPGNLTIKAISDTASSCRIELEGAKQLPKRIHPIPTARVEEGTSLIFDENGAEKAEIHFHLQGTPPFQLQYTRSEMISGKEVVVETHTVGSIKTHTYTIWTGLQGIYRPIVVSDFYCTTAGERASH</sequence>
<feature type="domain" description="Nucleoporin POM152 Ig-like" evidence="5">
    <location>
        <begin position="788"/>
        <end position="873"/>
    </location>
</feature>
<organism evidence="8 9">
    <name type="scientific">Yarrowia lipolytica</name>
    <name type="common">Candida lipolytica</name>
    <dbReference type="NCBI Taxonomy" id="4952"/>
    <lineage>
        <taxon>Eukaryota</taxon>
        <taxon>Fungi</taxon>
        <taxon>Dikarya</taxon>
        <taxon>Ascomycota</taxon>
        <taxon>Saccharomycotina</taxon>
        <taxon>Dipodascomycetes</taxon>
        <taxon>Dipodascales</taxon>
        <taxon>Dipodascales incertae sedis</taxon>
        <taxon>Yarrowia</taxon>
    </lineage>
</organism>
<dbReference type="OMA" id="DRSNCKR"/>
<dbReference type="GO" id="GO:0017056">
    <property type="term" value="F:structural constituent of nuclear pore"/>
    <property type="evidence" value="ECO:0007669"/>
    <property type="project" value="InterPro"/>
</dbReference>
<dbReference type="InterPro" id="IPR056543">
    <property type="entry name" value="Ig-like_POM152_9th"/>
</dbReference>
<dbReference type="PANTHER" id="PTHR28206:SF1">
    <property type="entry name" value="NUCLEOPORIN POM152"/>
    <property type="match status" value="1"/>
</dbReference>
<dbReference type="Proteomes" id="UP000256601">
    <property type="component" value="Unassembled WGS sequence"/>
</dbReference>
<keyword evidence="2" id="KW-1133">Transmembrane helix</keyword>
<dbReference type="GO" id="GO:0006999">
    <property type="term" value="P:nuclear pore organization"/>
    <property type="evidence" value="ECO:0007669"/>
    <property type="project" value="TreeGrafter"/>
</dbReference>
<feature type="domain" description="Nucleoporin POM152 Ig-like" evidence="5">
    <location>
        <begin position="701"/>
        <end position="773"/>
    </location>
</feature>
<evidence type="ECO:0000256" key="2">
    <source>
        <dbReference type="SAM" id="Phobius"/>
    </source>
</evidence>
<dbReference type="InterPro" id="IPR056544">
    <property type="entry name" value="Ig_POM152"/>
</dbReference>
<dbReference type="Pfam" id="PF24097">
    <property type="entry name" value="TMD_POM152"/>
    <property type="match status" value="1"/>
</dbReference>
<evidence type="ECO:0000259" key="6">
    <source>
        <dbReference type="Pfam" id="PF24519"/>
    </source>
</evidence>
<dbReference type="OrthoDB" id="10253254at2759"/>
<feature type="transmembrane region" description="Helical" evidence="2">
    <location>
        <begin position="97"/>
        <end position="115"/>
    </location>
</feature>
<dbReference type="PANTHER" id="PTHR28206">
    <property type="entry name" value="NUCLEOPORIN POM152"/>
    <property type="match status" value="1"/>
</dbReference>
<feature type="domain" description="Nucleoporin POM152 ninth Ig-like" evidence="7">
    <location>
        <begin position="1110"/>
        <end position="1182"/>
    </location>
</feature>
<evidence type="ECO:0000259" key="3">
    <source>
        <dbReference type="Pfam" id="PF23664"/>
    </source>
</evidence>
<evidence type="ECO:0000313" key="8">
    <source>
        <dbReference type="EMBL" id="RDW26672.1"/>
    </source>
</evidence>
<reference evidence="8 9" key="1">
    <citation type="submission" date="2018-07" db="EMBL/GenBank/DDBJ databases">
        <title>Draft Genome Assemblies for Five Robust Yarrowia lipolytica Strains Exhibiting High Lipid Production and Pentose Sugar Utilization and Sugar Alcohol Secretion from Undetoxified Lignocellulosic Biomass Hydrolysates.</title>
        <authorList>
            <consortium name="DOE Joint Genome Institute"/>
            <person name="Walker C."/>
            <person name="Ryu S."/>
            <person name="Na H."/>
            <person name="Zane M."/>
            <person name="LaButti K."/>
            <person name="Lipzen A."/>
            <person name="Haridas S."/>
            <person name="Barry K."/>
            <person name="Grigoriev I.V."/>
            <person name="Quarterman J."/>
            <person name="Slininger P."/>
            <person name="Dien B."/>
            <person name="Trinh C.T."/>
        </authorList>
    </citation>
    <scope>NUCLEOTIDE SEQUENCE [LARGE SCALE GENOMIC DNA]</scope>
    <source>
        <strain evidence="8 9">YB392</strain>
    </source>
</reference>
<evidence type="ECO:0000313" key="9">
    <source>
        <dbReference type="Proteomes" id="UP000256601"/>
    </source>
</evidence>
<evidence type="ECO:0000259" key="7">
    <source>
        <dbReference type="Pfam" id="PF24527"/>
    </source>
</evidence>
<feature type="domain" description="Nucleoporin POM152 Ig-like" evidence="5">
    <location>
        <begin position="493"/>
        <end position="581"/>
    </location>
</feature>
<feature type="transmembrane region" description="Helical" evidence="2">
    <location>
        <begin position="127"/>
        <end position="144"/>
    </location>
</feature>
<evidence type="ECO:0000256" key="1">
    <source>
        <dbReference type="SAM" id="MobiDB-lite"/>
    </source>
</evidence>
<dbReference type="InterPro" id="IPR056541">
    <property type="entry name" value="Ig-like_POM152"/>
</dbReference>
<evidence type="ECO:0000259" key="5">
    <source>
        <dbReference type="Pfam" id="PF24312"/>
    </source>
</evidence>
<dbReference type="GO" id="GO:0006606">
    <property type="term" value="P:protein import into nucleus"/>
    <property type="evidence" value="ECO:0007669"/>
    <property type="project" value="TreeGrafter"/>
</dbReference>
<feature type="domain" description="Nucleoporin POM152 N-terminal transmembrane" evidence="4">
    <location>
        <begin position="92"/>
        <end position="171"/>
    </location>
</feature>
<name>A0A371C901_YARLL</name>
<dbReference type="InterPro" id="IPR056542">
    <property type="entry name" value="Ig-like_POM152_1st"/>
</dbReference>
<dbReference type="EMBL" id="KZ858975">
    <property type="protein sequence ID" value="RDW26672.1"/>
    <property type="molecule type" value="Genomic_DNA"/>
</dbReference>
<feature type="transmembrane region" description="Helical" evidence="2">
    <location>
        <begin position="151"/>
        <end position="173"/>
    </location>
</feature>
<keyword evidence="2" id="KW-0812">Transmembrane</keyword>